<feature type="transmembrane region" description="Helical" evidence="15">
    <location>
        <begin position="1236"/>
        <end position="1257"/>
    </location>
</feature>
<dbReference type="GO" id="GO:0006816">
    <property type="term" value="P:calcium ion transport"/>
    <property type="evidence" value="ECO:0007669"/>
    <property type="project" value="TreeGrafter"/>
</dbReference>
<dbReference type="InterPro" id="IPR036392">
    <property type="entry name" value="PLAT/LH2_dom_sf"/>
</dbReference>
<feature type="compositionally biased region" description="Polar residues" evidence="14">
    <location>
        <begin position="557"/>
        <end position="566"/>
    </location>
</feature>
<evidence type="ECO:0000256" key="15">
    <source>
        <dbReference type="SAM" id="Phobius"/>
    </source>
</evidence>
<feature type="transmembrane region" description="Helical" evidence="15">
    <location>
        <begin position="1573"/>
        <end position="1592"/>
    </location>
</feature>
<dbReference type="PANTHER" id="PTHR46730">
    <property type="entry name" value="POLYCYSTIN-1"/>
    <property type="match status" value="1"/>
</dbReference>
<feature type="compositionally biased region" description="Low complexity" evidence="14">
    <location>
        <begin position="520"/>
        <end position="533"/>
    </location>
</feature>
<dbReference type="Gene3D" id="2.60.40.10">
    <property type="entry name" value="Immunoglobulins"/>
    <property type="match status" value="1"/>
</dbReference>
<dbReference type="PROSITE" id="PS50221">
    <property type="entry name" value="GAIN_B"/>
    <property type="match status" value="1"/>
</dbReference>
<evidence type="ECO:0000256" key="11">
    <source>
        <dbReference type="ARBA" id="ARBA00023180"/>
    </source>
</evidence>
<dbReference type="CDD" id="cd00146">
    <property type="entry name" value="PKD"/>
    <property type="match status" value="1"/>
</dbReference>
<dbReference type="InterPro" id="IPR022409">
    <property type="entry name" value="PKD/Chitinase_dom"/>
</dbReference>
<feature type="region of interest" description="Disordered" evidence="14">
    <location>
        <begin position="549"/>
        <end position="578"/>
    </location>
</feature>
<feature type="domain" description="GAIN-B" evidence="18">
    <location>
        <begin position="971"/>
        <end position="1119"/>
    </location>
</feature>
<feature type="domain" description="PLAT" evidence="17">
    <location>
        <begin position="1064"/>
        <end position="1192"/>
    </location>
</feature>
<evidence type="ECO:0000256" key="8">
    <source>
        <dbReference type="ARBA" id="ARBA00023069"/>
    </source>
</evidence>
<keyword evidence="4" id="KW-1003">Cell membrane</keyword>
<evidence type="ECO:0000256" key="7">
    <source>
        <dbReference type="ARBA" id="ARBA00022989"/>
    </source>
</evidence>
<dbReference type="PROSITE" id="PS50093">
    <property type="entry name" value="PKD"/>
    <property type="match status" value="1"/>
</dbReference>
<evidence type="ECO:0000256" key="14">
    <source>
        <dbReference type="SAM" id="MobiDB-lite"/>
    </source>
</evidence>
<feature type="transmembrane region" description="Helical" evidence="15">
    <location>
        <begin position="1532"/>
        <end position="1552"/>
    </location>
</feature>
<dbReference type="PROSITE" id="PS51111">
    <property type="entry name" value="REJ"/>
    <property type="match status" value="2"/>
</dbReference>
<feature type="compositionally biased region" description="Polar residues" evidence="14">
    <location>
        <begin position="455"/>
        <end position="480"/>
    </location>
</feature>
<evidence type="ECO:0000259" key="19">
    <source>
        <dbReference type="PROSITE" id="PS51111"/>
    </source>
</evidence>
<dbReference type="Pfam" id="PF20519">
    <property type="entry name" value="Polycystin_dom"/>
    <property type="match status" value="1"/>
</dbReference>
<reference evidence="21" key="1">
    <citation type="journal article" date="2013" name="Nat. Biotechnol.">
        <title>Chinese hamster genome sequenced from sorted chromosomes.</title>
        <authorList>
            <person name="Brinkrolf K."/>
            <person name="Rupp O."/>
            <person name="Laux H."/>
            <person name="Kollin F."/>
            <person name="Ernst W."/>
            <person name="Linke B."/>
            <person name="Kofler R."/>
            <person name="Romand S."/>
            <person name="Hesse F."/>
            <person name="Budach W.E."/>
            <person name="Galosy S."/>
            <person name="Muller D."/>
            <person name="Noll T."/>
            <person name="Wienberg J."/>
            <person name="Jostock T."/>
            <person name="Leonard M."/>
            <person name="Grillari J."/>
            <person name="Tauch A."/>
            <person name="Goesmann A."/>
            <person name="Helk B."/>
            <person name="Mott J.E."/>
            <person name="Puhler A."/>
            <person name="Borth N."/>
        </authorList>
    </citation>
    <scope>NUCLEOTIDE SEQUENCE [LARGE SCALE GENOMIC DNA]</scope>
    <source>
        <strain evidence="21">17A/GY</strain>
    </source>
</reference>
<evidence type="ECO:0000256" key="1">
    <source>
        <dbReference type="ARBA" id="ARBA00004138"/>
    </source>
</evidence>
<dbReference type="InterPro" id="IPR014010">
    <property type="entry name" value="REJ_dom"/>
</dbReference>
<evidence type="ECO:0000256" key="12">
    <source>
        <dbReference type="ARBA" id="ARBA00023273"/>
    </source>
</evidence>
<comment type="similarity">
    <text evidence="3">Belongs to the polycystin family.</text>
</comment>
<dbReference type="SUPFAM" id="SSF49299">
    <property type="entry name" value="PKD domain"/>
    <property type="match status" value="1"/>
</dbReference>
<dbReference type="InterPro" id="IPR013783">
    <property type="entry name" value="Ig-like_fold"/>
</dbReference>
<evidence type="ECO:0000256" key="4">
    <source>
        <dbReference type="ARBA" id="ARBA00022475"/>
    </source>
</evidence>
<feature type="domain" description="REJ" evidence="19">
    <location>
        <begin position="642"/>
        <end position="956"/>
    </location>
</feature>
<organism evidence="20 21">
    <name type="scientific">Cricetulus griseus</name>
    <name type="common">Chinese hamster</name>
    <name type="synonym">Cricetulus barabensis griseus</name>
    <dbReference type="NCBI Taxonomy" id="10029"/>
    <lineage>
        <taxon>Eukaryota</taxon>
        <taxon>Metazoa</taxon>
        <taxon>Chordata</taxon>
        <taxon>Craniata</taxon>
        <taxon>Vertebrata</taxon>
        <taxon>Euteleostomi</taxon>
        <taxon>Mammalia</taxon>
        <taxon>Eutheria</taxon>
        <taxon>Euarchontoglires</taxon>
        <taxon>Glires</taxon>
        <taxon>Rodentia</taxon>
        <taxon>Myomorpha</taxon>
        <taxon>Muroidea</taxon>
        <taxon>Cricetidae</taxon>
        <taxon>Cricetinae</taxon>
        <taxon>Cricetulus</taxon>
    </lineage>
</organism>
<keyword evidence="11" id="KW-0325">Glycoprotein</keyword>
<dbReference type="InterPro" id="IPR000601">
    <property type="entry name" value="PKD_dom"/>
</dbReference>
<evidence type="ECO:0000259" key="18">
    <source>
        <dbReference type="PROSITE" id="PS50221"/>
    </source>
</evidence>
<dbReference type="InterPro" id="IPR001024">
    <property type="entry name" value="PLAT/LH2_dom"/>
</dbReference>
<keyword evidence="12" id="KW-0966">Cell projection</keyword>
<evidence type="ECO:0000256" key="9">
    <source>
        <dbReference type="ARBA" id="ARBA00023136"/>
    </source>
</evidence>
<dbReference type="Gene3D" id="2.60.60.20">
    <property type="entry name" value="PLAT/LH2 domain"/>
    <property type="match status" value="1"/>
</dbReference>
<dbReference type="SUPFAM" id="SSF49723">
    <property type="entry name" value="Lipase/lipooxygenase domain (PLAT/LH2 domain)"/>
    <property type="match status" value="1"/>
</dbReference>
<dbReference type="FunFam" id="2.60.40.10:FF:000825">
    <property type="entry name" value="Polycystin 1, transient receptor potential channel interacting"/>
    <property type="match status" value="1"/>
</dbReference>
<dbReference type="PANTHER" id="PTHR46730:SF4">
    <property type="entry name" value="POLYCYSTIC KIDNEY DISEASE PROTEIN 1-LIKE 1"/>
    <property type="match status" value="1"/>
</dbReference>
<evidence type="ECO:0000259" key="16">
    <source>
        <dbReference type="PROSITE" id="PS50093"/>
    </source>
</evidence>
<feature type="transmembrane region" description="Helical" evidence="15">
    <location>
        <begin position="1749"/>
        <end position="1770"/>
    </location>
</feature>
<feature type="domain" description="REJ" evidence="19">
    <location>
        <begin position="279"/>
        <end position="416"/>
    </location>
</feature>
<evidence type="ECO:0000256" key="5">
    <source>
        <dbReference type="ARBA" id="ARBA00022692"/>
    </source>
</evidence>
<evidence type="ECO:0000259" key="17">
    <source>
        <dbReference type="PROSITE" id="PS50095"/>
    </source>
</evidence>
<dbReference type="Proteomes" id="UP000030759">
    <property type="component" value="Unassembled WGS sequence"/>
</dbReference>
<evidence type="ECO:0000313" key="20">
    <source>
        <dbReference type="EMBL" id="ERE90722.1"/>
    </source>
</evidence>
<comment type="caution">
    <text evidence="13">Lacks conserved residue(s) required for the propagation of feature annotation.</text>
</comment>
<evidence type="ECO:0000313" key="21">
    <source>
        <dbReference type="Proteomes" id="UP000030759"/>
    </source>
</evidence>
<dbReference type="Pfam" id="PF01477">
    <property type="entry name" value="PLAT"/>
    <property type="match status" value="1"/>
</dbReference>
<dbReference type="InterPro" id="IPR046791">
    <property type="entry name" value="Polycystin_dom"/>
</dbReference>
<evidence type="ECO:0000256" key="3">
    <source>
        <dbReference type="ARBA" id="ARBA00007200"/>
    </source>
</evidence>
<feature type="transmembrane region" description="Helical" evidence="15">
    <location>
        <begin position="1643"/>
        <end position="1664"/>
    </location>
</feature>
<dbReference type="PROSITE" id="PS50095">
    <property type="entry name" value="PLAT"/>
    <property type="match status" value="1"/>
</dbReference>
<sequence length="1800" mass="200417">MTVTRARYDLASVTREGVYKLRAVVHDIHGADVELGPYYVDIGRENVSVFVNSSSIHDSEALSFADSLPQQKGTVVMHRFSSVSSYNVSFISQTQVDNSQAWLGVTVGYKMQSVSIYTNGTVFAADTNITFVAVTKETLPLEFMWYLGDDPPVRTTSRSIRRRLSIPQWYHVMVKATSRIGSVVSEPHLIRIQKRIIANRLMSTASALVNANVSFECRLNFGTDVAYLWNFGDGTIDLGKSFSSHVYRREGEFTVEVLAFNNVSSAILRKQLFIVHEPCQPPPVKNMGPKQVQIWRSQPLTLRVTFEAAVLCNISQGLSYTWSIVDAGATAVTLPAAVNTHRQTIMLPSYTLECGNYTAMAKVQIKGSMVYSNYCVGVEVRPRAPVSVISEGTHIFIPRATTTPIILRGFQSYDPDNPGAALSTVGLLGSSAFGALLKLSQSGLQSNPRGPLTLHSPQRSPMPLSWTTLPNLGSTSTESTAGGHHIPVVGPLAGSGEPMEDYGSLSPAPGSSDEQALMMSTPEGSWPPSSSSPAFDDFEAYYSDIQEDVPSLGRQPGSGTNFQESGPSMDAEESASDGDNLLGPFLHTGREKPAFMIDWPKTLVSRAVFHGYTSSGIVGPAVTIKPFSLSSGEMYVLQASAVIVSTEITDGQGSKVQPCTVEVTVLPRYHGNDCPDKDLYSSTLETLSSLQLVGSYTEIRNYIAMTTAILSRLYVESKNTSMCGLWSQIQDVLISSACKLPSTDQEAMMDSIHILRDLINFPNKLSWLSAMHILTYAQMFLHQGQFSRKLLVNKKLGIELILLISGVWEAAREDKRNGDYLQEEGLKIISDTLLACLSLSHQRQLHISTGQMEFWTVLHHSFQSSVQNLGFIWVHFPGDLALHSSALEESHSPCYISQLMVFMSSPYPAGQAPGQVGGVVSPRLYSCKSRRPILRGRLKTPVTVEFGEEDHRHKRNPTMYTLIRDEVNLHQFIGLSEKPQETLQIQIEFSKPVTRAFPIMLLVRFSKKATPTDFLVKQVYFWDEQTVQIYVPAVPVKGTNVGYLSLLDADYDRRPPNKYLAGAVNYTVNFQWIQCVFWDKTGWRSEGPCPHPGSSPEKVNCSYHRLAPFSILRRKLNATLEMSSISGFRSTPNQLGPLQKIRLWHDSSGPSPNWFISHVMVKELHSGQGWFFLAQCWLAVSLCDGRVQRELFCLRRGLGFWKLFYSKFTEYLEDFHIWLSLYSQPTSSSYLHAQRLAVSFCLLCVYSCLTALVTVGVHEQVLAARQRERHLRWAQLASRAKFRVTKERLKKESQLQAALRNARYSFGKPSGTDDWWDWTVSTLLNGLYPEGPAAGAWGAQPGALGGQCHLIGPSVIKQLKVSSGTACTSPRPVSELMEDALSTSTRDLDLENPNVTHGGPEACGVKKENSMHSLGRTRHEVHSALTALRANRWIDHSTRAMSVHFTLYNPPMRLFTSVTLGAEFLPMGGLVPSSLVESFSIFYSDSVPQYLLMLSELVFLVLNMTHLCFQLWGMATNGVLSYWKKPRHWLELSMIGVALAYYAASGHLTTLAKNVNDQVHKGLHQMSVDLSLMVSWNQLLGALLLAAHSHLYRFLLVTWTPSSSTSTDAFPRLLLQFLGRSQRDSLNNHVEPDHQAMACYRGALFLLVATLCFRMMRASLLTFFRKGKSFHRKSLVILKNVAVYSWRKFLTLLGLETTTLEETGLATDHSYYLDEFSSLLDELLVKIDGHLFLRQENDSKDKTVLDIRFLQLLAIFSLAVFARSMSLAFTSTIPCMLLTVYAVNCVCCPPYIVLSIAEYR</sequence>
<keyword evidence="5 15" id="KW-0812">Transmembrane</keyword>
<evidence type="ECO:0000256" key="2">
    <source>
        <dbReference type="ARBA" id="ARBA00004651"/>
    </source>
</evidence>
<accession>A0A061IQL6</accession>
<gene>
    <name evidence="20" type="ORF">H671_1g1461</name>
</gene>
<keyword evidence="7 15" id="KW-1133">Transmembrane helix</keyword>
<feature type="domain" description="PKD" evidence="16">
    <location>
        <begin position="222"/>
        <end position="266"/>
    </location>
</feature>
<dbReference type="GO" id="GO:0005929">
    <property type="term" value="C:cilium"/>
    <property type="evidence" value="ECO:0007669"/>
    <property type="project" value="UniProtKB-SubCell"/>
</dbReference>
<name>A0A061IQL6_CRIGR</name>
<comment type="subcellular location">
    <subcellularLocation>
        <location evidence="2">Cell membrane</location>
        <topology evidence="2">Multi-pass membrane protein</topology>
    </subcellularLocation>
    <subcellularLocation>
        <location evidence="1">Cell projection</location>
        <location evidence="1">Cilium</location>
    </subcellularLocation>
</comment>
<keyword evidence="8" id="KW-0969">Cilium</keyword>
<feature type="transmembrane region" description="Helical" evidence="15">
    <location>
        <begin position="1776"/>
        <end position="1797"/>
    </location>
</feature>
<keyword evidence="10" id="KW-1015">Disulfide bond</keyword>
<keyword evidence="6" id="KW-0677">Repeat</keyword>
<dbReference type="Pfam" id="PF00801">
    <property type="entry name" value="PKD"/>
    <property type="match status" value="1"/>
</dbReference>
<dbReference type="GO" id="GO:0005261">
    <property type="term" value="F:monoatomic cation channel activity"/>
    <property type="evidence" value="ECO:0007669"/>
    <property type="project" value="TreeGrafter"/>
</dbReference>
<dbReference type="EMBL" id="KE663858">
    <property type="protein sequence ID" value="ERE90722.1"/>
    <property type="molecule type" value="Genomic_DNA"/>
</dbReference>
<dbReference type="SMART" id="SM00089">
    <property type="entry name" value="PKD"/>
    <property type="match status" value="2"/>
</dbReference>
<dbReference type="GO" id="GO:0005886">
    <property type="term" value="C:plasma membrane"/>
    <property type="evidence" value="ECO:0007669"/>
    <property type="project" value="UniProtKB-SubCell"/>
</dbReference>
<feature type="transmembrane region" description="Helical" evidence="15">
    <location>
        <begin position="1490"/>
        <end position="1512"/>
    </location>
</feature>
<protein>
    <submittedName>
        <fullName evidence="20">Polycystin-1</fullName>
    </submittedName>
</protein>
<dbReference type="InterPro" id="IPR057244">
    <property type="entry name" value="GAIN_B"/>
</dbReference>
<dbReference type="InterPro" id="IPR035986">
    <property type="entry name" value="PKD_dom_sf"/>
</dbReference>
<evidence type="ECO:0000256" key="13">
    <source>
        <dbReference type="PROSITE-ProRule" id="PRU00152"/>
    </source>
</evidence>
<feature type="region of interest" description="Disordered" evidence="14">
    <location>
        <begin position="444"/>
        <end position="533"/>
    </location>
</feature>
<evidence type="ECO:0000256" key="10">
    <source>
        <dbReference type="ARBA" id="ARBA00023157"/>
    </source>
</evidence>
<keyword evidence="9 15" id="KW-0472">Membrane</keyword>
<evidence type="ECO:0000256" key="6">
    <source>
        <dbReference type="ARBA" id="ARBA00022737"/>
    </source>
</evidence>
<proteinExistence type="inferred from homology"/>